<feature type="region of interest" description="Disordered" evidence="1">
    <location>
        <begin position="1"/>
        <end position="21"/>
    </location>
</feature>
<dbReference type="AlphaFoldDB" id="A0A2R6XG44"/>
<evidence type="ECO:0000313" key="3">
    <source>
        <dbReference type="Proteomes" id="UP000244005"/>
    </source>
</evidence>
<sequence>MEFMDGPTRTHSPVPLLSSRISPSSLQSQTTMFNLIRMNYHIEPEVLDCHDFDASSKHRGNRLQLQSLVTSSSFQPQQCKPMAAVEEPVSGVKRDKRMCLWFSTVY</sequence>
<evidence type="ECO:0000313" key="2">
    <source>
        <dbReference type="EMBL" id="PTQ45075.1"/>
    </source>
</evidence>
<dbReference type="EMBL" id="KZ772688">
    <property type="protein sequence ID" value="PTQ45075.1"/>
    <property type="molecule type" value="Genomic_DNA"/>
</dbReference>
<proteinExistence type="predicted"/>
<gene>
    <name evidence="2" type="ORF">MARPO_0016s0125</name>
</gene>
<dbReference type="Gramene" id="Mp6g10860.1">
    <property type="protein sequence ID" value="Mp6g10860.1.cds1"/>
    <property type="gene ID" value="Mp6g10860"/>
</dbReference>
<keyword evidence="3" id="KW-1185">Reference proteome</keyword>
<evidence type="ECO:0000256" key="1">
    <source>
        <dbReference type="SAM" id="MobiDB-lite"/>
    </source>
</evidence>
<organism evidence="2 3">
    <name type="scientific">Marchantia polymorpha</name>
    <name type="common">Common liverwort</name>
    <name type="synonym">Marchantia aquatica</name>
    <dbReference type="NCBI Taxonomy" id="3197"/>
    <lineage>
        <taxon>Eukaryota</taxon>
        <taxon>Viridiplantae</taxon>
        <taxon>Streptophyta</taxon>
        <taxon>Embryophyta</taxon>
        <taxon>Marchantiophyta</taxon>
        <taxon>Marchantiopsida</taxon>
        <taxon>Marchantiidae</taxon>
        <taxon>Marchantiales</taxon>
        <taxon>Marchantiaceae</taxon>
        <taxon>Marchantia</taxon>
    </lineage>
</organism>
<protein>
    <submittedName>
        <fullName evidence="2">Uncharacterized protein</fullName>
    </submittedName>
</protein>
<reference evidence="3" key="1">
    <citation type="journal article" date="2017" name="Cell">
        <title>Insights into land plant evolution garnered from the Marchantia polymorpha genome.</title>
        <authorList>
            <person name="Bowman J.L."/>
            <person name="Kohchi T."/>
            <person name="Yamato K.T."/>
            <person name="Jenkins J."/>
            <person name="Shu S."/>
            <person name="Ishizaki K."/>
            <person name="Yamaoka S."/>
            <person name="Nishihama R."/>
            <person name="Nakamura Y."/>
            <person name="Berger F."/>
            <person name="Adam C."/>
            <person name="Aki S.S."/>
            <person name="Althoff F."/>
            <person name="Araki T."/>
            <person name="Arteaga-Vazquez M.A."/>
            <person name="Balasubrmanian S."/>
            <person name="Barry K."/>
            <person name="Bauer D."/>
            <person name="Boehm C.R."/>
            <person name="Briginshaw L."/>
            <person name="Caballero-Perez J."/>
            <person name="Catarino B."/>
            <person name="Chen F."/>
            <person name="Chiyoda S."/>
            <person name="Chovatia M."/>
            <person name="Davies K.M."/>
            <person name="Delmans M."/>
            <person name="Demura T."/>
            <person name="Dierschke T."/>
            <person name="Dolan L."/>
            <person name="Dorantes-Acosta A.E."/>
            <person name="Eklund D.M."/>
            <person name="Florent S.N."/>
            <person name="Flores-Sandoval E."/>
            <person name="Fujiyama A."/>
            <person name="Fukuzawa H."/>
            <person name="Galik B."/>
            <person name="Grimanelli D."/>
            <person name="Grimwood J."/>
            <person name="Grossniklaus U."/>
            <person name="Hamada T."/>
            <person name="Haseloff J."/>
            <person name="Hetherington A.J."/>
            <person name="Higo A."/>
            <person name="Hirakawa Y."/>
            <person name="Hundley H.N."/>
            <person name="Ikeda Y."/>
            <person name="Inoue K."/>
            <person name="Inoue S.I."/>
            <person name="Ishida S."/>
            <person name="Jia Q."/>
            <person name="Kakita M."/>
            <person name="Kanazawa T."/>
            <person name="Kawai Y."/>
            <person name="Kawashima T."/>
            <person name="Kennedy M."/>
            <person name="Kinose K."/>
            <person name="Kinoshita T."/>
            <person name="Kohara Y."/>
            <person name="Koide E."/>
            <person name="Komatsu K."/>
            <person name="Kopischke S."/>
            <person name="Kubo M."/>
            <person name="Kyozuka J."/>
            <person name="Lagercrantz U."/>
            <person name="Lin S.S."/>
            <person name="Lindquist E."/>
            <person name="Lipzen A.M."/>
            <person name="Lu C.W."/>
            <person name="De Luna E."/>
            <person name="Martienssen R.A."/>
            <person name="Minamino N."/>
            <person name="Mizutani M."/>
            <person name="Mizutani M."/>
            <person name="Mochizuki N."/>
            <person name="Monte I."/>
            <person name="Mosher R."/>
            <person name="Nagasaki H."/>
            <person name="Nakagami H."/>
            <person name="Naramoto S."/>
            <person name="Nishitani K."/>
            <person name="Ohtani M."/>
            <person name="Okamoto T."/>
            <person name="Okumura M."/>
            <person name="Phillips J."/>
            <person name="Pollak B."/>
            <person name="Reinders A."/>
            <person name="Rovekamp M."/>
            <person name="Sano R."/>
            <person name="Sawa S."/>
            <person name="Schmid M.W."/>
            <person name="Shirakawa M."/>
            <person name="Solano R."/>
            <person name="Spunde A."/>
            <person name="Suetsugu N."/>
            <person name="Sugano S."/>
            <person name="Sugiyama A."/>
            <person name="Sun R."/>
            <person name="Suzuki Y."/>
            <person name="Takenaka M."/>
            <person name="Takezawa D."/>
            <person name="Tomogane H."/>
            <person name="Tsuzuki M."/>
            <person name="Ueda T."/>
            <person name="Umeda M."/>
            <person name="Ward J.M."/>
            <person name="Watanabe Y."/>
            <person name="Yazaki K."/>
            <person name="Yokoyama R."/>
            <person name="Yoshitake Y."/>
            <person name="Yotsui I."/>
            <person name="Zachgo S."/>
            <person name="Schmutz J."/>
        </authorList>
    </citation>
    <scope>NUCLEOTIDE SEQUENCE [LARGE SCALE GENOMIC DNA]</scope>
    <source>
        <strain evidence="3">Tak-1</strain>
    </source>
</reference>
<dbReference type="Proteomes" id="UP000244005">
    <property type="component" value="Unassembled WGS sequence"/>
</dbReference>
<name>A0A2R6XG44_MARPO</name>
<accession>A0A2R6XG44</accession>
<feature type="compositionally biased region" description="Low complexity" evidence="1">
    <location>
        <begin position="12"/>
        <end position="21"/>
    </location>
</feature>